<dbReference type="Gene3D" id="1.10.1660.10">
    <property type="match status" value="1"/>
</dbReference>
<keyword evidence="1" id="KW-0805">Transcription regulation</keyword>
<name>A0A432ML78_9BACT</name>
<dbReference type="PROSITE" id="PS50937">
    <property type="entry name" value="HTH_MERR_2"/>
    <property type="match status" value="1"/>
</dbReference>
<dbReference type="PROSITE" id="PS00552">
    <property type="entry name" value="HTH_MERR_1"/>
    <property type="match status" value="1"/>
</dbReference>
<evidence type="ECO:0000256" key="1">
    <source>
        <dbReference type="ARBA" id="ARBA00023015"/>
    </source>
</evidence>
<dbReference type="Proteomes" id="UP000280296">
    <property type="component" value="Unassembled WGS sequence"/>
</dbReference>
<dbReference type="EMBL" id="RYZH01000015">
    <property type="protein sequence ID" value="RUL88019.1"/>
    <property type="molecule type" value="Genomic_DNA"/>
</dbReference>
<dbReference type="PANTHER" id="PTHR30204:SF94">
    <property type="entry name" value="HEAVY METAL-DEPENDENT TRANSCRIPTIONAL REGULATOR HI_0293-RELATED"/>
    <property type="match status" value="1"/>
</dbReference>
<reference evidence="5 6" key="1">
    <citation type="submission" date="2018-12" db="EMBL/GenBank/DDBJ databases">
        <authorList>
            <person name="Toschakov S.V."/>
        </authorList>
    </citation>
    <scope>NUCLEOTIDE SEQUENCE [LARGE SCALE GENOMIC DNA]</scope>
    <source>
        <strain evidence="5 6">GM2012</strain>
    </source>
</reference>
<dbReference type="OrthoDB" id="9791488at2"/>
<dbReference type="PANTHER" id="PTHR30204">
    <property type="entry name" value="REDOX-CYCLING DRUG-SENSING TRANSCRIPTIONAL ACTIVATOR SOXR"/>
    <property type="match status" value="1"/>
</dbReference>
<comment type="caution">
    <text evidence="5">The sequence shown here is derived from an EMBL/GenBank/DDBJ whole genome shotgun (WGS) entry which is preliminary data.</text>
</comment>
<evidence type="ECO:0000259" key="4">
    <source>
        <dbReference type="PROSITE" id="PS50937"/>
    </source>
</evidence>
<evidence type="ECO:0000256" key="3">
    <source>
        <dbReference type="ARBA" id="ARBA00023163"/>
    </source>
</evidence>
<organism evidence="5 6">
    <name type="scientific">Tautonia sociabilis</name>
    <dbReference type="NCBI Taxonomy" id="2080755"/>
    <lineage>
        <taxon>Bacteria</taxon>
        <taxon>Pseudomonadati</taxon>
        <taxon>Planctomycetota</taxon>
        <taxon>Planctomycetia</taxon>
        <taxon>Isosphaerales</taxon>
        <taxon>Isosphaeraceae</taxon>
        <taxon>Tautonia</taxon>
    </lineage>
</organism>
<evidence type="ECO:0000256" key="2">
    <source>
        <dbReference type="ARBA" id="ARBA00023125"/>
    </source>
</evidence>
<keyword evidence="6" id="KW-1185">Reference proteome</keyword>
<feature type="domain" description="HTH merR-type" evidence="4">
    <location>
        <begin position="1"/>
        <end position="69"/>
    </location>
</feature>
<sequence>MRSGEVARRSGVNVETLRFYEREGLLPEPPRRESGYRKYPPETVELIRFIKRAQELGFSLREVQELLSVRNAPRAKSGPVRRLLAAKVVEIERKIQDLQVLKQVLDELLGRCDGRRSASSCPLIRSLCRED</sequence>
<dbReference type="InterPro" id="IPR000551">
    <property type="entry name" value="MerR-type_HTH_dom"/>
</dbReference>
<dbReference type="GO" id="GO:0003700">
    <property type="term" value="F:DNA-binding transcription factor activity"/>
    <property type="evidence" value="ECO:0007669"/>
    <property type="project" value="InterPro"/>
</dbReference>
<keyword evidence="3" id="KW-0804">Transcription</keyword>
<dbReference type="AlphaFoldDB" id="A0A432ML78"/>
<dbReference type="SUPFAM" id="SSF46955">
    <property type="entry name" value="Putative DNA-binding domain"/>
    <property type="match status" value="1"/>
</dbReference>
<dbReference type="InterPro" id="IPR009061">
    <property type="entry name" value="DNA-bd_dom_put_sf"/>
</dbReference>
<evidence type="ECO:0000313" key="5">
    <source>
        <dbReference type="EMBL" id="RUL88019.1"/>
    </source>
</evidence>
<proteinExistence type="predicted"/>
<dbReference type="Pfam" id="PF13411">
    <property type="entry name" value="MerR_1"/>
    <property type="match status" value="1"/>
</dbReference>
<accession>A0A432ML78</accession>
<dbReference type="SMART" id="SM00422">
    <property type="entry name" value="HTH_MERR"/>
    <property type="match status" value="1"/>
</dbReference>
<reference evidence="5 6" key="2">
    <citation type="submission" date="2019-01" db="EMBL/GenBank/DDBJ databases">
        <title>Tautonia sociabilis, a novel thermotolerant planctomycete of Isosphaeraceae family, isolated from a 4000 m deep subterranean habitat.</title>
        <authorList>
            <person name="Kovaleva O.L."/>
            <person name="Elcheninov A.G."/>
            <person name="Van Heerden E."/>
            <person name="Toshchakov S.V."/>
            <person name="Novikov A."/>
            <person name="Bonch-Osmolovskaya E.A."/>
            <person name="Kublanov I.V."/>
        </authorList>
    </citation>
    <scope>NUCLEOTIDE SEQUENCE [LARGE SCALE GENOMIC DNA]</scope>
    <source>
        <strain evidence="5 6">GM2012</strain>
    </source>
</reference>
<evidence type="ECO:0000313" key="6">
    <source>
        <dbReference type="Proteomes" id="UP000280296"/>
    </source>
</evidence>
<dbReference type="PRINTS" id="PR00040">
    <property type="entry name" value="HTHMERR"/>
</dbReference>
<dbReference type="InterPro" id="IPR047057">
    <property type="entry name" value="MerR_fam"/>
</dbReference>
<protein>
    <submittedName>
        <fullName evidence="5">MerR family transcriptional regulator</fullName>
    </submittedName>
</protein>
<gene>
    <name evidence="5" type="ORF">TsocGM_09375</name>
</gene>
<dbReference type="GO" id="GO:0003677">
    <property type="term" value="F:DNA binding"/>
    <property type="evidence" value="ECO:0007669"/>
    <property type="project" value="UniProtKB-KW"/>
</dbReference>
<keyword evidence="2" id="KW-0238">DNA-binding</keyword>